<keyword evidence="3" id="KW-1185">Reference proteome</keyword>
<name>A0A7J0HBH1_9ERIC</name>
<evidence type="ECO:0000313" key="2">
    <source>
        <dbReference type="EMBL" id="GFZ20450.1"/>
    </source>
</evidence>
<dbReference type="AlphaFoldDB" id="A0A7J0HBH1"/>
<dbReference type="Proteomes" id="UP000585474">
    <property type="component" value="Unassembled WGS sequence"/>
</dbReference>
<dbReference type="EMBL" id="BJWL01000028">
    <property type="protein sequence ID" value="GFZ20450.1"/>
    <property type="molecule type" value="Genomic_DNA"/>
</dbReference>
<feature type="compositionally biased region" description="Acidic residues" evidence="1">
    <location>
        <begin position="1"/>
        <end position="11"/>
    </location>
</feature>
<comment type="caution">
    <text evidence="2">The sequence shown here is derived from an EMBL/GenBank/DDBJ whole genome shotgun (WGS) entry which is preliminary data.</text>
</comment>
<accession>A0A7J0HBH1</accession>
<sequence length="88" mass="9487">MSGDDDDEEERQGDKFDGKISAFPGHDDRGTVDFEVDLVPVIVGGERGKWTDDGADCDNARADETDAIAVIGEDGNEDKVDNGKDDIK</sequence>
<evidence type="ECO:0000256" key="1">
    <source>
        <dbReference type="SAM" id="MobiDB-lite"/>
    </source>
</evidence>
<evidence type="ECO:0000313" key="3">
    <source>
        <dbReference type="Proteomes" id="UP000585474"/>
    </source>
</evidence>
<feature type="region of interest" description="Disordered" evidence="1">
    <location>
        <begin position="1"/>
        <end position="31"/>
    </location>
</feature>
<dbReference type="OrthoDB" id="1862401at2759"/>
<reference evidence="2 3" key="1">
    <citation type="submission" date="2019-07" db="EMBL/GenBank/DDBJ databases">
        <title>De Novo Assembly of kiwifruit Actinidia rufa.</title>
        <authorList>
            <person name="Sugita-Konishi S."/>
            <person name="Sato K."/>
            <person name="Mori E."/>
            <person name="Abe Y."/>
            <person name="Kisaki G."/>
            <person name="Hamano K."/>
            <person name="Suezawa K."/>
            <person name="Otani M."/>
            <person name="Fukuda T."/>
            <person name="Manabe T."/>
            <person name="Gomi K."/>
            <person name="Tabuchi M."/>
            <person name="Akimitsu K."/>
            <person name="Kataoka I."/>
        </authorList>
    </citation>
    <scope>NUCLEOTIDE SEQUENCE [LARGE SCALE GENOMIC DNA]</scope>
    <source>
        <strain evidence="3">cv. Fuchu</strain>
    </source>
</reference>
<proteinExistence type="predicted"/>
<protein>
    <submittedName>
        <fullName evidence="2">Uncharacterized protein</fullName>
    </submittedName>
</protein>
<gene>
    <name evidence="2" type="ORF">Acr_28g0011550</name>
</gene>
<organism evidence="2 3">
    <name type="scientific">Actinidia rufa</name>
    <dbReference type="NCBI Taxonomy" id="165716"/>
    <lineage>
        <taxon>Eukaryota</taxon>
        <taxon>Viridiplantae</taxon>
        <taxon>Streptophyta</taxon>
        <taxon>Embryophyta</taxon>
        <taxon>Tracheophyta</taxon>
        <taxon>Spermatophyta</taxon>
        <taxon>Magnoliopsida</taxon>
        <taxon>eudicotyledons</taxon>
        <taxon>Gunneridae</taxon>
        <taxon>Pentapetalae</taxon>
        <taxon>asterids</taxon>
        <taxon>Ericales</taxon>
        <taxon>Actinidiaceae</taxon>
        <taxon>Actinidia</taxon>
    </lineage>
</organism>